<proteinExistence type="inferred from homology"/>
<dbReference type="SUPFAM" id="SSF51735">
    <property type="entry name" value="NAD(P)-binding Rossmann-fold domains"/>
    <property type="match status" value="1"/>
</dbReference>
<evidence type="ECO:0000256" key="14">
    <source>
        <dbReference type="ARBA" id="ARBA00025705"/>
    </source>
</evidence>
<dbReference type="InterPro" id="IPR014777">
    <property type="entry name" value="4pyrrole_Mease_sub1"/>
</dbReference>
<evidence type="ECO:0000256" key="8">
    <source>
        <dbReference type="ARBA" id="ARBA00022691"/>
    </source>
</evidence>
<reference evidence="21" key="1">
    <citation type="journal article" date="2019" name="Int. J. Syst. Evol. Microbiol.">
        <title>The Global Catalogue of Microorganisms (GCM) 10K type strain sequencing project: providing services to taxonomists for standard genome sequencing and annotation.</title>
        <authorList>
            <consortium name="The Broad Institute Genomics Platform"/>
            <consortium name="The Broad Institute Genome Sequencing Center for Infectious Disease"/>
            <person name="Wu L."/>
            <person name="Ma J."/>
        </authorList>
    </citation>
    <scope>NUCLEOTIDE SEQUENCE [LARGE SCALE GENOMIC DNA]</scope>
    <source>
        <strain evidence="21">JCM 32226</strain>
    </source>
</reference>
<dbReference type="InterPro" id="IPR012409">
    <property type="entry name" value="Sirohaem_synth"/>
</dbReference>
<protein>
    <submittedName>
        <fullName evidence="20">Siroheme synthase CysG</fullName>
    </submittedName>
</protein>
<dbReference type="InterPro" id="IPR035996">
    <property type="entry name" value="4pyrrol_Methylase_sf"/>
</dbReference>
<dbReference type="Gene3D" id="3.40.1010.10">
    <property type="entry name" value="Cobalt-precorrin-4 Transmethylase, Domain 1"/>
    <property type="match status" value="1"/>
</dbReference>
<keyword evidence="4" id="KW-0597">Phosphoprotein</keyword>
<comment type="pathway">
    <text evidence="14">Porphyrin-containing compound metabolism; siroheme biosynthesis; precorrin-2 from uroporphyrinogen III: step 1/1.</text>
</comment>
<dbReference type="InterPro" id="IPR037115">
    <property type="entry name" value="Sirohaem_synt_dimer_dom_sf"/>
</dbReference>
<feature type="domain" description="Siroheme synthase central" evidence="19">
    <location>
        <begin position="120"/>
        <end position="145"/>
    </location>
</feature>
<keyword evidence="13" id="KW-0511">Multifunctional enzyme</keyword>
<dbReference type="PANTHER" id="PTHR45790">
    <property type="entry name" value="SIROHEME SYNTHASE-RELATED"/>
    <property type="match status" value="1"/>
</dbReference>
<dbReference type="NCBIfam" id="TIGR01470">
    <property type="entry name" value="cysG_Nterm"/>
    <property type="match status" value="1"/>
</dbReference>
<evidence type="ECO:0000256" key="15">
    <source>
        <dbReference type="ARBA" id="ARBA00047561"/>
    </source>
</evidence>
<evidence type="ECO:0000256" key="4">
    <source>
        <dbReference type="ARBA" id="ARBA00022553"/>
    </source>
</evidence>
<dbReference type="InterPro" id="IPR006367">
    <property type="entry name" value="Sirohaem_synthase_N"/>
</dbReference>
<evidence type="ECO:0000256" key="10">
    <source>
        <dbReference type="ARBA" id="ARBA00023027"/>
    </source>
</evidence>
<sequence length="452" mass="49110">MDYFPLFCQMKGRRVLVVGGGEVAERKLRLLLQAGAQIQLVGRELAPEVADWVNAGRLTWQAKEFDERQLADCWLAIAATDDQLLNERILAACNARQIWCNAVDDPDNASAILPAIIDRSPLLVAVSSAGQAPVLARLLREQLEANLPQKLGDLARLAGRLRSRVKLRFATLKARRRFWERFMVHPPLLAAFEQGGDVEAIADALLVEDDSPAMAGSVTLVGAGPGDPGLLTLKALQVIQSAEAVVYDKLVSDEVMNLVRRDADRHFVGKQRGFHSLPQEEINALLIRLARQGLRVVRLKGGDPFIFGRGGEEVEALQQAGIPVSVVPGVTAAIGCAAATRLPLTHRGVAQSVRFITATHKPGDPEPDWSHFRPGPETLVFYMGLSLRERISRLLLAQGFAPELPVALISCGTTPQQQVRHTTLAQLPRVGDDLPSPTLVIVGESSGLPMVD</sequence>
<dbReference type="PROSITE" id="PS00840">
    <property type="entry name" value="SUMT_2"/>
    <property type="match status" value="1"/>
</dbReference>
<evidence type="ECO:0000313" key="21">
    <source>
        <dbReference type="Proteomes" id="UP001501321"/>
    </source>
</evidence>
<dbReference type="NCBIfam" id="NF004790">
    <property type="entry name" value="PRK06136.1"/>
    <property type="match status" value="1"/>
</dbReference>
<evidence type="ECO:0000259" key="18">
    <source>
        <dbReference type="Pfam" id="PF10414"/>
    </source>
</evidence>
<comment type="catalytic activity">
    <reaction evidence="15">
        <text>precorrin-2 + NAD(+) = sirohydrochlorin + NADH + 2 H(+)</text>
        <dbReference type="Rhea" id="RHEA:15613"/>
        <dbReference type="ChEBI" id="CHEBI:15378"/>
        <dbReference type="ChEBI" id="CHEBI:57540"/>
        <dbReference type="ChEBI" id="CHEBI:57945"/>
        <dbReference type="ChEBI" id="CHEBI:58351"/>
        <dbReference type="ChEBI" id="CHEBI:58827"/>
        <dbReference type="EC" id="1.3.1.76"/>
    </reaction>
</comment>
<dbReference type="Pfam" id="PF00590">
    <property type="entry name" value="TP_methylase"/>
    <property type="match status" value="1"/>
</dbReference>
<evidence type="ECO:0000313" key="20">
    <source>
        <dbReference type="EMBL" id="GAA4500598.1"/>
    </source>
</evidence>
<feature type="domain" description="Sirohaem synthase dimerisation" evidence="18">
    <location>
        <begin position="151"/>
        <end position="201"/>
    </location>
</feature>
<dbReference type="Gene3D" id="3.30.950.10">
    <property type="entry name" value="Methyltransferase, Cobalt-precorrin-4 Transmethylase, Domain 2"/>
    <property type="match status" value="1"/>
</dbReference>
<keyword evidence="11" id="KW-0456">Lyase</keyword>
<evidence type="ECO:0000256" key="1">
    <source>
        <dbReference type="ARBA" id="ARBA00004953"/>
    </source>
</evidence>
<dbReference type="SUPFAM" id="SSF53790">
    <property type="entry name" value="Tetrapyrrole methylase"/>
    <property type="match status" value="1"/>
</dbReference>
<dbReference type="Gene3D" id="3.40.50.720">
    <property type="entry name" value="NAD(P)-binding Rossmann-like Domain"/>
    <property type="match status" value="1"/>
</dbReference>
<name>A0ABP8QBH2_9GAMM</name>
<dbReference type="PANTHER" id="PTHR45790:SF1">
    <property type="entry name" value="SIROHEME SYNTHASE"/>
    <property type="match status" value="1"/>
</dbReference>
<evidence type="ECO:0000256" key="5">
    <source>
        <dbReference type="ARBA" id="ARBA00022573"/>
    </source>
</evidence>
<dbReference type="InterPro" id="IPR006366">
    <property type="entry name" value="CobA/CysG_C"/>
</dbReference>
<keyword evidence="6 16" id="KW-0489">Methyltransferase</keyword>
<dbReference type="Pfam" id="PF14824">
    <property type="entry name" value="Sirohm_synth_M"/>
    <property type="match status" value="1"/>
</dbReference>
<dbReference type="Gene3D" id="1.10.8.210">
    <property type="entry name" value="Sirohaem synthase, dimerisation domain"/>
    <property type="match status" value="1"/>
</dbReference>
<evidence type="ECO:0000259" key="17">
    <source>
        <dbReference type="Pfam" id="PF00590"/>
    </source>
</evidence>
<dbReference type="NCBIfam" id="NF007922">
    <property type="entry name" value="PRK10637.1"/>
    <property type="match status" value="1"/>
</dbReference>
<dbReference type="RefSeq" id="WP_345013130.1">
    <property type="nucleotide sequence ID" value="NZ_BAABFC010000014.1"/>
</dbReference>
<keyword evidence="21" id="KW-1185">Reference proteome</keyword>
<evidence type="ECO:0000256" key="16">
    <source>
        <dbReference type="RuleBase" id="RU003960"/>
    </source>
</evidence>
<comment type="pathway">
    <text evidence="1">Cofactor biosynthesis; adenosylcobalamin biosynthesis.</text>
</comment>
<dbReference type="PIRSF" id="PIRSF036426">
    <property type="entry name" value="Sirohaem_synth"/>
    <property type="match status" value="1"/>
</dbReference>
<dbReference type="EMBL" id="BAABFC010000014">
    <property type="protein sequence ID" value="GAA4500598.1"/>
    <property type="molecule type" value="Genomic_DNA"/>
</dbReference>
<dbReference type="InterPro" id="IPR019478">
    <property type="entry name" value="Sirohaem_synthase_dimer_dom"/>
</dbReference>
<keyword evidence="9" id="KW-0560">Oxidoreductase</keyword>
<evidence type="ECO:0000256" key="13">
    <source>
        <dbReference type="ARBA" id="ARBA00023268"/>
    </source>
</evidence>
<dbReference type="Pfam" id="PF13241">
    <property type="entry name" value="NAD_binding_7"/>
    <property type="match status" value="1"/>
</dbReference>
<dbReference type="NCBIfam" id="TIGR01469">
    <property type="entry name" value="cobA_cysG_Cterm"/>
    <property type="match status" value="1"/>
</dbReference>
<keyword evidence="7 16" id="KW-0808">Transferase</keyword>
<keyword evidence="8" id="KW-0949">S-adenosyl-L-methionine</keyword>
<comment type="caution">
    <text evidence="20">The sequence shown here is derived from an EMBL/GenBank/DDBJ whole genome shotgun (WGS) entry which is preliminary data.</text>
</comment>
<dbReference type="InterPro" id="IPR003043">
    <property type="entry name" value="Uropor_MeTrfase_CS"/>
</dbReference>
<dbReference type="InterPro" id="IPR036291">
    <property type="entry name" value="NAD(P)-bd_dom_sf"/>
</dbReference>
<evidence type="ECO:0000259" key="19">
    <source>
        <dbReference type="Pfam" id="PF14824"/>
    </source>
</evidence>
<dbReference type="Proteomes" id="UP001501321">
    <property type="component" value="Unassembled WGS sequence"/>
</dbReference>
<keyword evidence="10" id="KW-0520">NAD</keyword>
<dbReference type="Pfam" id="PF10414">
    <property type="entry name" value="CysG_dimeriser"/>
    <property type="match status" value="1"/>
</dbReference>
<gene>
    <name evidence="20" type="primary">cysG</name>
    <name evidence="20" type="ORF">GCM10023095_22620</name>
</gene>
<evidence type="ECO:0000256" key="2">
    <source>
        <dbReference type="ARBA" id="ARBA00005010"/>
    </source>
</evidence>
<evidence type="ECO:0000256" key="3">
    <source>
        <dbReference type="ARBA" id="ARBA00005879"/>
    </source>
</evidence>
<keyword evidence="12" id="KW-0627">Porphyrin biosynthesis</keyword>
<evidence type="ECO:0000256" key="9">
    <source>
        <dbReference type="ARBA" id="ARBA00023002"/>
    </source>
</evidence>
<evidence type="ECO:0000256" key="7">
    <source>
        <dbReference type="ARBA" id="ARBA00022679"/>
    </source>
</evidence>
<dbReference type="CDD" id="cd11642">
    <property type="entry name" value="SUMT"/>
    <property type="match status" value="1"/>
</dbReference>
<comment type="similarity">
    <text evidence="3 16">Belongs to the precorrin methyltransferase family.</text>
</comment>
<dbReference type="PROSITE" id="PS00839">
    <property type="entry name" value="SUMT_1"/>
    <property type="match status" value="1"/>
</dbReference>
<feature type="domain" description="Tetrapyrrole methylase" evidence="17">
    <location>
        <begin position="218"/>
        <end position="427"/>
    </location>
</feature>
<comment type="pathway">
    <text evidence="2">Porphyrin-containing compound metabolism; siroheme biosynthesis; sirohydrochlorin from precorrin-2: step 1/1.</text>
</comment>
<dbReference type="Gene3D" id="3.30.160.110">
    <property type="entry name" value="Siroheme synthase, domain 2"/>
    <property type="match status" value="1"/>
</dbReference>
<dbReference type="InterPro" id="IPR014776">
    <property type="entry name" value="4pyrrole_Mease_sub2"/>
</dbReference>
<evidence type="ECO:0000256" key="12">
    <source>
        <dbReference type="ARBA" id="ARBA00023244"/>
    </source>
</evidence>
<organism evidence="20 21">
    <name type="scientific">Pseudaeromonas paramecii</name>
    <dbReference type="NCBI Taxonomy" id="2138166"/>
    <lineage>
        <taxon>Bacteria</taxon>
        <taxon>Pseudomonadati</taxon>
        <taxon>Pseudomonadota</taxon>
        <taxon>Gammaproteobacteria</taxon>
        <taxon>Aeromonadales</taxon>
        <taxon>Aeromonadaceae</taxon>
        <taxon>Pseudaeromonas</taxon>
    </lineage>
</organism>
<dbReference type="InterPro" id="IPR050161">
    <property type="entry name" value="Siro_Cobalamin_biosynth"/>
</dbReference>
<dbReference type="InterPro" id="IPR000878">
    <property type="entry name" value="4pyrrol_Mease"/>
</dbReference>
<evidence type="ECO:0000256" key="11">
    <source>
        <dbReference type="ARBA" id="ARBA00023239"/>
    </source>
</evidence>
<dbReference type="InterPro" id="IPR028281">
    <property type="entry name" value="Sirohaem_synthase_central"/>
</dbReference>
<accession>A0ABP8QBH2</accession>
<dbReference type="SUPFAM" id="SSF75615">
    <property type="entry name" value="Siroheme synthase middle domains-like"/>
    <property type="match status" value="1"/>
</dbReference>
<keyword evidence="5" id="KW-0169">Cobalamin biosynthesis</keyword>
<evidence type="ECO:0000256" key="6">
    <source>
        <dbReference type="ARBA" id="ARBA00022603"/>
    </source>
</evidence>